<keyword evidence="1" id="KW-1133">Transmembrane helix</keyword>
<feature type="transmembrane region" description="Helical" evidence="1">
    <location>
        <begin position="78"/>
        <end position="100"/>
    </location>
</feature>
<feature type="transmembrane region" description="Helical" evidence="1">
    <location>
        <begin position="31"/>
        <end position="58"/>
    </location>
</feature>
<feature type="transmembrane region" description="Helical" evidence="1">
    <location>
        <begin position="112"/>
        <end position="138"/>
    </location>
</feature>
<name>A0A0S2F861_LYSAN</name>
<sequence length="151" mass="15636">MSEFDPTATTAGSPTAATDAADASQLHTLSILYYVLGGLNAFMLLLGVVFIGAIVLIAARQPAGPAASTGDTPMAAGIALLMILAGFVFSAVCAVLQFMAARRLRERRSARFCQVVAGLSCLSVPLGTLLGVFTFIVLARPSVQTLFAARD</sequence>
<protein>
    <recommendedName>
        <fullName evidence="4">Transmembrane protein</fullName>
    </recommendedName>
</protein>
<evidence type="ECO:0000313" key="2">
    <source>
        <dbReference type="EMBL" id="ALN79740.1"/>
    </source>
</evidence>
<reference evidence="2 3" key="1">
    <citation type="journal article" date="2015" name="BMC Genomics">
        <title>Comparative genomics and metabolic profiling of the genus Lysobacter.</title>
        <authorList>
            <person name="de Bruijn I."/>
            <person name="Cheng X."/>
            <person name="de Jager V."/>
            <person name="Exposito R.G."/>
            <person name="Watrous J."/>
            <person name="Patel N."/>
            <person name="Postma J."/>
            <person name="Dorrestein P.C."/>
            <person name="Kobayashi D."/>
            <person name="Raaijmakers J.M."/>
        </authorList>
    </citation>
    <scope>NUCLEOTIDE SEQUENCE [LARGE SCALE GENOMIC DNA]</scope>
    <source>
        <strain evidence="2 3">76</strain>
    </source>
</reference>
<keyword evidence="1" id="KW-0812">Transmembrane</keyword>
<organism evidence="2 3">
    <name type="scientific">Lysobacter antibioticus</name>
    <dbReference type="NCBI Taxonomy" id="84531"/>
    <lineage>
        <taxon>Bacteria</taxon>
        <taxon>Pseudomonadati</taxon>
        <taxon>Pseudomonadota</taxon>
        <taxon>Gammaproteobacteria</taxon>
        <taxon>Lysobacterales</taxon>
        <taxon>Lysobacteraceae</taxon>
        <taxon>Lysobacter</taxon>
    </lineage>
</organism>
<gene>
    <name evidence="2" type="ORF">LA76x_1584</name>
</gene>
<dbReference type="STRING" id="84531.LA76x_1584"/>
<dbReference type="KEGG" id="lab:LA76x_1584"/>
<evidence type="ECO:0000313" key="3">
    <source>
        <dbReference type="Proteomes" id="UP000060787"/>
    </source>
</evidence>
<keyword evidence="1" id="KW-0472">Membrane</keyword>
<accession>A0A0S2F861</accession>
<dbReference type="Proteomes" id="UP000060787">
    <property type="component" value="Chromosome"/>
</dbReference>
<evidence type="ECO:0000256" key="1">
    <source>
        <dbReference type="SAM" id="Phobius"/>
    </source>
</evidence>
<dbReference type="PATRIC" id="fig|84531.8.peg.1613"/>
<proteinExistence type="predicted"/>
<keyword evidence="3" id="KW-1185">Reference proteome</keyword>
<evidence type="ECO:0008006" key="4">
    <source>
        <dbReference type="Google" id="ProtNLM"/>
    </source>
</evidence>
<dbReference type="AlphaFoldDB" id="A0A0S2F861"/>
<dbReference type="EMBL" id="CP011129">
    <property type="protein sequence ID" value="ALN79740.1"/>
    <property type="molecule type" value="Genomic_DNA"/>
</dbReference>
<dbReference type="RefSeq" id="WP_057917256.1">
    <property type="nucleotide sequence ID" value="NZ_CP011129.1"/>
</dbReference>